<feature type="transmembrane region" description="Helical" evidence="4">
    <location>
        <begin position="185"/>
        <end position="207"/>
    </location>
</feature>
<dbReference type="PANTHER" id="PTHR43280">
    <property type="entry name" value="ARAC-FAMILY TRANSCRIPTIONAL REGULATOR"/>
    <property type="match status" value="1"/>
</dbReference>
<dbReference type="InterPro" id="IPR009057">
    <property type="entry name" value="Homeodomain-like_sf"/>
</dbReference>
<keyword evidence="4" id="KW-0812">Transmembrane</keyword>
<dbReference type="SMART" id="SM00342">
    <property type="entry name" value="HTH_ARAC"/>
    <property type="match status" value="1"/>
</dbReference>
<feature type="domain" description="HTH araC/xylS-type" evidence="5">
    <location>
        <begin position="232"/>
        <end position="337"/>
    </location>
</feature>
<evidence type="ECO:0000256" key="2">
    <source>
        <dbReference type="ARBA" id="ARBA00023125"/>
    </source>
</evidence>
<dbReference type="Proteomes" id="UP000236959">
    <property type="component" value="Unassembled WGS sequence"/>
</dbReference>
<dbReference type="Pfam" id="PF12833">
    <property type="entry name" value="HTH_18"/>
    <property type="match status" value="1"/>
</dbReference>
<evidence type="ECO:0000256" key="4">
    <source>
        <dbReference type="SAM" id="Phobius"/>
    </source>
</evidence>
<keyword evidence="3" id="KW-0804">Transcription</keyword>
<evidence type="ECO:0000259" key="5">
    <source>
        <dbReference type="PROSITE" id="PS01124"/>
    </source>
</evidence>
<keyword evidence="2" id="KW-0238">DNA-binding</keyword>
<dbReference type="InterPro" id="IPR020449">
    <property type="entry name" value="Tscrpt_reg_AraC-type_HTH"/>
</dbReference>
<reference evidence="6 7" key="1">
    <citation type="submission" date="2018-01" db="EMBL/GenBank/DDBJ databases">
        <title>Genomic Encyclopedia of Archaeal and Bacterial Type Strains, Phase II (KMG-II): from individual species to whole genera.</title>
        <authorList>
            <person name="Goeker M."/>
        </authorList>
    </citation>
    <scope>NUCLEOTIDE SEQUENCE [LARGE SCALE GENOMIC DNA]</scope>
    <source>
        <strain evidence="6 7">DSM 17023</strain>
    </source>
</reference>
<organism evidence="6 7">
    <name type="scientific">Roseibium marinum</name>
    <dbReference type="NCBI Taxonomy" id="281252"/>
    <lineage>
        <taxon>Bacteria</taxon>
        <taxon>Pseudomonadati</taxon>
        <taxon>Pseudomonadota</taxon>
        <taxon>Alphaproteobacteria</taxon>
        <taxon>Hyphomicrobiales</taxon>
        <taxon>Stappiaceae</taxon>
        <taxon>Roseibium</taxon>
    </lineage>
</organism>
<keyword evidence="1" id="KW-0805">Transcription regulation</keyword>
<dbReference type="PANTHER" id="PTHR43280:SF29">
    <property type="entry name" value="ARAC-FAMILY TRANSCRIPTIONAL REGULATOR"/>
    <property type="match status" value="1"/>
</dbReference>
<dbReference type="GO" id="GO:0043565">
    <property type="term" value="F:sequence-specific DNA binding"/>
    <property type="evidence" value="ECO:0007669"/>
    <property type="project" value="InterPro"/>
</dbReference>
<protein>
    <submittedName>
        <fullName evidence="6">Helix-turn-helix protein</fullName>
    </submittedName>
</protein>
<comment type="caution">
    <text evidence="6">The sequence shown here is derived from an EMBL/GenBank/DDBJ whole genome shotgun (WGS) entry which is preliminary data.</text>
</comment>
<name>A0A2S3V3L6_9HYPH</name>
<evidence type="ECO:0000256" key="3">
    <source>
        <dbReference type="ARBA" id="ARBA00023163"/>
    </source>
</evidence>
<dbReference type="Gene3D" id="1.10.10.60">
    <property type="entry name" value="Homeodomain-like"/>
    <property type="match status" value="1"/>
</dbReference>
<dbReference type="RefSeq" id="WP_235867056.1">
    <property type="nucleotide sequence ID" value="NZ_PPCN01000001.1"/>
</dbReference>
<keyword evidence="7" id="KW-1185">Reference proteome</keyword>
<feature type="transmembrane region" description="Helical" evidence="4">
    <location>
        <begin position="32"/>
        <end position="51"/>
    </location>
</feature>
<sequence length="341" mass="36598">MITVPFVWLVSVLTTIAAFALAQEARLTGAARFFLCLFLLALAAIGVLLGFRLSFDAAWAARVQPFVAVMVAPSAYLGFAALTQDGGANWRGTLLVNGAPVVLVQLAMLADFPASADVFVLGITSFYLFRMARLLFCDADEFVHVAPNAMRILRLAIHGTCILLGMMVAADLLIVAASLLAGDGFIMTFLTGMSGVLTAFVFVAALVGASMLPGIRKDGAVKADEQPGDSDRAVMSALDALMSEKHIYTDSNLTLARVARRLSVPARDVSAAINRVTGENFSRYINGFRVRHAQKTLRETSLPITEVMFEAGFVSKSSFNTEFRRITGQTPSRFRAKGADG</sequence>
<keyword evidence="4" id="KW-1133">Transmembrane helix</keyword>
<evidence type="ECO:0000313" key="6">
    <source>
        <dbReference type="EMBL" id="POF34582.1"/>
    </source>
</evidence>
<dbReference type="AlphaFoldDB" id="A0A2S3V3L6"/>
<dbReference type="SUPFAM" id="SSF46689">
    <property type="entry name" value="Homeodomain-like"/>
    <property type="match status" value="1"/>
</dbReference>
<feature type="transmembrane region" description="Helical" evidence="4">
    <location>
        <begin position="102"/>
        <end position="129"/>
    </location>
</feature>
<feature type="transmembrane region" description="Helical" evidence="4">
    <location>
        <begin position="63"/>
        <end position="82"/>
    </location>
</feature>
<evidence type="ECO:0000313" key="7">
    <source>
        <dbReference type="Proteomes" id="UP000236959"/>
    </source>
</evidence>
<proteinExistence type="predicted"/>
<evidence type="ECO:0000256" key="1">
    <source>
        <dbReference type="ARBA" id="ARBA00023015"/>
    </source>
</evidence>
<gene>
    <name evidence="6" type="ORF">CLV41_1011038</name>
</gene>
<dbReference type="PRINTS" id="PR00032">
    <property type="entry name" value="HTHARAC"/>
</dbReference>
<dbReference type="PROSITE" id="PS01124">
    <property type="entry name" value="HTH_ARAC_FAMILY_2"/>
    <property type="match status" value="1"/>
</dbReference>
<dbReference type="GO" id="GO:0003700">
    <property type="term" value="F:DNA-binding transcription factor activity"/>
    <property type="evidence" value="ECO:0007669"/>
    <property type="project" value="InterPro"/>
</dbReference>
<feature type="transmembrane region" description="Helical" evidence="4">
    <location>
        <begin position="155"/>
        <end position="179"/>
    </location>
</feature>
<keyword evidence="4" id="KW-0472">Membrane</keyword>
<accession>A0A2S3V3L6</accession>
<dbReference type="EMBL" id="PPCN01000001">
    <property type="protein sequence ID" value="POF34582.1"/>
    <property type="molecule type" value="Genomic_DNA"/>
</dbReference>
<dbReference type="InterPro" id="IPR018060">
    <property type="entry name" value="HTH_AraC"/>
</dbReference>